<evidence type="ECO:0000259" key="3">
    <source>
        <dbReference type="Pfam" id="PF01055"/>
    </source>
</evidence>
<evidence type="ECO:0000313" key="5">
    <source>
        <dbReference type="EMBL" id="MCT2582406.1"/>
    </source>
</evidence>
<dbReference type="Pfam" id="PF21365">
    <property type="entry name" value="Glyco_hydro_31_3rd"/>
    <property type="match status" value="1"/>
</dbReference>
<keyword evidence="2 5" id="KW-0326">Glycosidase</keyword>
<dbReference type="PANTHER" id="PTHR46959">
    <property type="entry name" value="SULFOQUINOVOSIDASE"/>
    <property type="match status" value="1"/>
</dbReference>
<dbReference type="SUPFAM" id="SSF51011">
    <property type="entry name" value="Glycosyl hydrolase domain"/>
    <property type="match status" value="1"/>
</dbReference>
<dbReference type="InterPro" id="IPR044112">
    <property type="entry name" value="YihQ_TIM-like"/>
</dbReference>
<dbReference type="EC" id="3.2.1.20" evidence="5"/>
<dbReference type="RefSeq" id="WP_260189763.1">
    <property type="nucleotide sequence ID" value="NZ_JAFFZE010000006.1"/>
</dbReference>
<dbReference type="CDD" id="cd06594">
    <property type="entry name" value="GH31_glucosidase_YihQ"/>
    <property type="match status" value="1"/>
</dbReference>
<organism evidence="5 6">
    <name type="scientific">Actinophytocola gossypii</name>
    <dbReference type="NCBI Taxonomy" id="2812003"/>
    <lineage>
        <taxon>Bacteria</taxon>
        <taxon>Bacillati</taxon>
        <taxon>Actinomycetota</taxon>
        <taxon>Actinomycetes</taxon>
        <taxon>Pseudonocardiales</taxon>
        <taxon>Pseudonocardiaceae</taxon>
    </lineage>
</organism>
<feature type="domain" description="Glycosyl hydrolase family 31 C-terminal" evidence="4">
    <location>
        <begin position="641"/>
        <end position="710"/>
    </location>
</feature>
<keyword evidence="2 5" id="KW-0378">Hydrolase</keyword>
<evidence type="ECO:0000313" key="6">
    <source>
        <dbReference type="Proteomes" id="UP001156441"/>
    </source>
</evidence>
<dbReference type="SUPFAM" id="SSF74650">
    <property type="entry name" value="Galactose mutarotase-like"/>
    <property type="match status" value="1"/>
</dbReference>
<dbReference type="Gene3D" id="2.60.40.1760">
    <property type="entry name" value="glycosyl hydrolase (family 31)"/>
    <property type="match status" value="1"/>
</dbReference>
<dbReference type="InterPro" id="IPR017853">
    <property type="entry name" value="GH"/>
</dbReference>
<comment type="similarity">
    <text evidence="1 2">Belongs to the glycosyl hydrolase 31 family.</text>
</comment>
<dbReference type="GO" id="GO:0004558">
    <property type="term" value="F:alpha-1,4-glucosidase activity"/>
    <property type="evidence" value="ECO:0007669"/>
    <property type="project" value="UniProtKB-EC"/>
</dbReference>
<dbReference type="EMBL" id="JAFFZE010000006">
    <property type="protein sequence ID" value="MCT2582406.1"/>
    <property type="molecule type" value="Genomic_DNA"/>
</dbReference>
<reference evidence="5 6" key="1">
    <citation type="submission" date="2021-02" db="EMBL/GenBank/DDBJ databases">
        <title>Actinophytocola xerophila sp. nov., isolated from soil of cotton cropping field.</title>
        <authorList>
            <person name="Huang R."/>
            <person name="Chen X."/>
            <person name="Ge X."/>
            <person name="Liu W."/>
        </authorList>
    </citation>
    <scope>NUCLEOTIDE SEQUENCE [LARGE SCALE GENOMIC DNA]</scope>
    <source>
        <strain evidence="5 6">S1-96</strain>
    </source>
</reference>
<keyword evidence="6" id="KW-1185">Reference proteome</keyword>
<evidence type="ECO:0000256" key="1">
    <source>
        <dbReference type="ARBA" id="ARBA00007806"/>
    </source>
</evidence>
<dbReference type="InterPro" id="IPR013780">
    <property type="entry name" value="Glyco_hydro_b"/>
</dbReference>
<comment type="caution">
    <text evidence="5">The sequence shown here is derived from an EMBL/GenBank/DDBJ whole genome shotgun (WGS) entry which is preliminary data.</text>
</comment>
<evidence type="ECO:0000259" key="4">
    <source>
        <dbReference type="Pfam" id="PF21365"/>
    </source>
</evidence>
<dbReference type="InterPro" id="IPR048395">
    <property type="entry name" value="Glyco_hydro_31_C"/>
</dbReference>
<accession>A0ABT2J3S7</accession>
<dbReference type="Pfam" id="PF01055">
    <property type="entry name" value="Glyco_hydro_31_2nd"/>
    <property type="match status" value="1"/>
</dbReference>
<dbReference type="SUPFAM" id="SSF51445">
    <property type="entry name" value="(Trans)glycosidases"/>
    <property type="match status" value="1"/>
</dbReference>
<dbReference type="InterPro" id="IPR000322">
    <property type="entry name" value="Glyco_hydro_31_TIM"/>
</dbReference>
<dbReference type="InterPro" id="IPR011013">
    <property type="entry name" value="Gal_mutarotase_sf_dom"/>
</dbReference>
<dbReference type="InterPro" id="IPR052990">
    <property type="entry name" value="Sulfoquinovosidase_GH31"/>
</dbReference>
<gene>
    <name evidence="5" type="ORF">JT362_04620</name>
</gene>
<evidence type="ECO:0000256" key="2">
    <source>
        <dbReference type="RuleBase" id="RU361185"/>
    </source>
</evidence>
<dbReference type="Proteomes" id="UP001156441">
    <property type="component" value="Unassembled WGS sequence"/>
</dbReference>
<dbReference type="Gene3D" id="3.20.20.80">
    <property type="entry name" value="Glycosidases"/>
    <property type="match status" value="1"/>
</dbReference>
<dbReference type="NCBIfam" id="NF007746">
    <property type="entry name" value="PRK10426.1"/>
    <property type="match status" value="1"/>
</dbReference>
<proteinExistence type="inferred from homology"/>
<name>A0ABT2J3S7_9PSEU</name>
<protein>
    <submittedName>
        <fullName evidence="5">Alpha-glucosidase</fullName>
        <ecNumber evidence="5">3.2.1.20</ecNumber>
    </submittedName>
</protein>
<sequence length="745" mass="79606">MSRPGVRVTLLVVIVALLASGVVAVVGLSVLNGRYAPPAPLPEPGRVSVADGALVDTETGHYRVVTGERGLVVVDAEGTAVFGSRDGRSALAAVRGHVDWREHTGHFTATEHRAAVWTSMRVGRVDAGSDQVTVAGELAGSGQTVPFELRLGTGDPHRLAVSVRVPGADGVVLRVRRDGGEAVHGLGAQFSGFDLSGKFVPVVTREQGVGRGRQPLTMLAEATEGAGGAEFSTYAPVPFAMVGGRRAVALDTTRYSTWDLRRPDLVDVTHWHDEVDATVYTGDRPADLLALRTEDTGRPDALPGWALDGAIVGLQGGSDQVRRKLAALRDAPVAAVWLQDWTGGRRTDFGDRLWWTWQVDRERYPDWERLVADLGERDIRVLTYVNPFLVDAAGRSGRNLFREAEAAGYLVRDQRGGPYLLDQGGFSAALVDLSNPAAVDWYVEVIATEVASAGIAGWMADFGEGLPFDAVLHGGDPEEWHNRWPDEWARVNAAACRRAALPDCLVFHRSAGQDTAATAPLLWAGDQLVDFGAADGMTSALHGMLAAGASGMPLTHSDTGGYTGLAQPLVGVRRTPEVLRRWTELSAWGLLLRTHEGNRPAENAQVYDDAGAAAAFAEQARVFAALADYRAEVVAEAAATGMPVLRHVRLVHPERPWPAGSDDQFLFGPSFLVAPVLEPGATTVTAHLPPGRWVHLWTGTEHGDTGSVSSVTVAAPPGRPAVFFPVGDRWGQRIRDRVVTGSGTR</sequence>
<dbReference type="Gene3D" id="2.60.40.1180">
    <property type="entry name" value="Golgi alpha-mannosidase II"/>
    <property type="match status" value="1"/>
</dbReference>
<feature type="domain" description="Glycoside hydrolase family 31 TIM barrel" evidence="3">
    <location>
        <begin position="329"/>
        <end position="605"/>
    </location>
</feature>
<dbReference type="PANTHER" id="PTHR46959:SF2">
    <property type="entry name" value="SULFOQUINOVOSIDASE"/>
    <property type="match status" value="1"/>
</dbReference>